<evidence type="ECO:0000313" key="4">
    <source>
        <dbReference type="EMBL" id="KAG5612298.1"/>
    </source>
</evidence>
<organism evidence="4 5">
    <name type="scientific">Solanum commersonii</name>
    <name type="common">Commerson's wild potato</name>
    <name type="synonym">Commerson's nightshade</name>
    <dbReference type="NCBI Taxonomy" id="4109"/>
    <lineage>
        <taxon>Eukaryota</taxon>
        <taxon>Viridiplantae</taxon>
        <taxon>Streptophyta</taxon>
        <taxon>Embryophyta</taxon>
        <taxon>Tracheophyta</taxon>
        <taxon>Spermatophyta</taxon>
        <taxon>Magnoliopsida</taxon>
        <taxon>eudicotyledons</taxon>
        <taxon>Gunneridae</taxon>
        <taxon>Pentapetalae</taxon>
        <taxon>asterids</taxon>
        <taxon>lamiids</taxon>
        <taxon>Solanales</taxon>
        <taxon>Solanaceae</taxon>
        <taxon>Solanoideae</taxon>
        <taxon>Solaneae</taxon>
        <taxon>Solanum</taxon>
    </lineage>
</organism>
<dbReference type="PROSITE" id="PS50076">
    <property type="entry name" value="DNAJ_2"/>
    <property type="match status" value="1"/>
</dbReference>
<dbReference type="InterPro" id="IPR035979">
    <property type="entry name" value="RBD_domain_sf"/>
</dbReference>
<sequence length="218" mass="25224">MDIEVDHYTALDLASGEEGAKLSEINISKAYRKKALELHPDKRPDDPINAHFNFQKLKASYDILKDEKKRKLFDEMIQLQKQQQEDSKRRKIMPEHIFVPDINLARLEKEERIAIKLLGEIARIREILLSKKESPDMCVDKEKVFNVSWDKIGKDYTCQRLRELFSNFGVVEYVIMSSKKKRYALVEMSSKDDAGKAASCVLGNLFIVPPAYNVISIF</sequence>
<evidence type="ECO:0000259" key="3">
    <source>
        <dbReference type="PROSITE" id="PS50102"/>
    </source>
</evidence>
<dbReference type="GO" id="GO:0003723">
    <property type="term" value="F:RNA binding"/>
    <property type="evidence" value="ECO:0007669"/>
    <property type="project" value="UniProtKB-UniRule"/>
</dbReference>
<proteinExistence type="predicted"/>
<dbReference type="SUPFAM" id="SSF46565">
    <property type="entry name" value="Chaperone J-domain"/>
    <property type="match status" value="1"/>
</dbReference>
<feature type="domain" description="J" evidence="2">
    <location>
        <begin position="6"/>
        <end position="77"/>
    </location>
</feature>
<dbReference type="InterPro" id="IPR000504">
    <property type="entry name" value="RRM_dom"/>
</dbReference>
<dbReference type="PROSITE" id="PS50102">
    <property type="entry name" value="RRM"/>
    <property type="match status" value="1"/>
</dbReference>
<protein>
    <submittedName>
        <fullName evidence="4">Uncharacterized protein</fullName>
    </submittedName>
</protein>
<gene>
    <name evidence="4" type="ORF">H5410_023579</name>
</gene>
<dbReference type="Gene3D" id="3.30.70.330">
    <property type="match status" value="1"/>
</dbReference>
<name>A0A9J5ZHY2_SOLCO</name>
<dbReference type="PRINTS" id="PR00625">
    <property type="entry name" value="JDOMAIN"/>
</dbReference>
<dbReference type="InterPro" id="IPR036869">
    <property type="entry name" value="J_dom_sf"/>
</dbReference>
<evidence type="ECO:0000256" key="1">
    <source>
        <dbReference type="PROSITE-ProRule" id="PRU00176"/>
    </source>
</evidence>
<dbReference type="SMART" id="SM00271">
    <property type="entry name" value="DnaJ"/>
    <property type="match status" value="1"/>
</dbReference>
<dbReference type="InterPro" id="IPR018253">
    <property type="entry name" value="DnaJ_domain_CS"/>
</dbReference>
<reference evidence="4 5" key="1">
    <citation type="submission" date="2020-09" db="EMBL/GenBank/DDBJ databases">
        <title>De no assembly of potato wild relative species, Solanum commersonii.</title>
        <authorList>
            <person name="Cho K."/>
        </authorList>
    </citation>
    <scope>NUCLEOTIDE SEQUENCE [LARGE SCALE GENOMIC DNA]</scope>
    <source>
        <strain evidence="4">LZ3.2</strain>
        <tissue evidence="4">Leaf</tissue>
    </source>
</reference>
<dbReference type="PANTHER" id="PTHR45098:SF3">
    <property type="entry name" value="J DOMAIN-CONTAINING PROTEIN"/>
    <property type="match status" value="1"/>
</dbReference>
<comment type="caution">
    <text evidence="4">The sequence shown here is derived from an EMBL/GenBank/DDBJ whole genome shotgun (WGS) entry which is preliminary data.</text>
</comment>
<dbReference type="PANTHER" id="PTHR45098">
    <property type="entry name" value="DNAJ DOMAIN CONTAINING PROTEIN, EXPRESSED"/>
    <property type="match status" value="1"/>
</dbReference>
<dbReference type="CDD" id="cd06257">
    <property type="entry name" value="DnaJ"/>
    <property type="match status" value="1"/>
</dbReference>
<evidence type="ECO:0000313" key="5">
    <source>
        <dbReference type="Proteomes" id="UP000824120"/>
    </source>
</evidence>
<dbReference type="AlphaFoldDB" id="A0A9J5ZHY2"/>
<keyword evidence="5" id="KW-1185">Reference proteome</keyword>
<keyword evidence="1" id="KW-0694">RNA-binding</keyword>
<dbReference type="SUPFAM" id="SSF54928">
    <property type="entry name" value="RNA-binding domain, RBD"/>
    <property type="match status" value="1"/>
</dbReference>
<dbReference type="Gene3D" id="1.10.287.110">
    <property type="entry name" value="DnaJ domain"/>
    <property type="match status" value="1"/>
</dbReference>
<feature type="domain" description="RRM" evidence="3">
    <location>
        <begin position="142"/>
        <end position="218"/>
    </location>
</feature>
<accession>A0A9J5ZHY2</accession>
<evidence type="ECO:0000259" key="2">
    <source>
        <dbReference type="PROSITE" id="PS50076"/>
    </source>
</evidence>
<dbReference type="Pfam" id="PF00076">
    <property type="entry name" value="RRM_1"/>
    <property type="match status" value="1"/>
</dbReference>
<dbReference type="EMBL" id="JACXVP010000004">
    <property type="protein sequence ID" value="KAG5612298.1"/>
    <property type="molecule type" value="Genomic_DNA"/>
</dbReference>
<dbReference type="InterPro" id="IPR012677">
    <property type="entry name" value="Nucleotide-bd_a/b_plait_sf"/>
</dbReference>
<dbReference type="InterPro" id="IPR001623">
    <property type="entry name" value="DnaJ_domain"/>
</dbReference>
<dbReference type="Pfam" id="PF00226">
    <property type="entry name" value="DnaJ"/>
    <property type="match status" value="1"/>
</dbReference>
<dbReference type="PROSITE" id="PS00636">
    <property type="entry name" value="DNAJ_1"/>
    <property type="match status" value="1"/>
</dbReference>
<dbReference type="Proteomes" id="UP000824120">
    <property type="component" value="Chromosome 4"/>
</dbReference>
<dbReference type="OrthoDB" id="1306103at2759"/>